<reference evidence="2 3" key="1">
    <citation type="submission" date="2020-08" db="EMBL/GenBank/DDBJ databases">
        <title>A novel species.</title>
        <authorList>
            <person name="Gao J."/>
        </authorList>
    </citation>
    <scope>NUCLEOTIDE SEQUENCE [LARGE SCALE GENOMIC DNA]</scope>
    <source>
        <strain evidence="2 3">CRPJ-33</strain>
    </source>
</reference>
<proteinExistence type="predicted"/>
<keyword evidence="3" id="KW-1185">Reference proteome</keyword>
<protein>
    <submittedName>
        <fullName evidence="2">Uncharacterized protein</fullName>
    </submittedName>
</protein>
<dbReference type="RefSeq" id="WP_187739058.1">
    <property type="nucleotide sequence ID" value="NZ_CP060825.1"/>
</dbReference>
<feature type="region of interest" description="Disordered" evidence="1">
    <location>
        <begin position="43"/>
        <end position="129"/>
    </location>
</feature>
<sequence length="129" mass="13106">MNDRVSPPLQALPDGEAELRLVVRLAWEDVAALGREAGRLATRMQRPVSLDEAAGHRLRLRPAAPSAPSPAPPASADRTQQLPPVSASPVGSPVSSLTGRSPGEHARQAIEKINGTAGAAGGGTGTAPG</sequence>
<evidence type="ECO:0000313" key="2">
    <source>
        <dbReference type="EMBL" id="QNP61856.1"/>
    </source>
</evidence>
<dbReference type="EMBL" id="CP060825">
    <property type="protein sequence ID" value="QNP61856.1"/>
    <property type="molecule type" value="Genomic_DNA"/>
</dbReference>
<feature type="compositionally biased region" description="Low complexity" evidence="1">
    <location>
        <begin position="83"/>
        <end position="96"/>
    </location>
</feature>
<dbReference type="AlphaFoldDB" id="A0A7H0HMU0"/>
<evidence type="ECO:0000256" key="1">
    <source>
        <dbReference type="SAM" id="MobiDB-lite"/>
    </source>
</evidence>
<dbReference type="Proteomes" id="UP000516230">
    <property type="component" value="Chromosome"/>
</dbReference>
<feature type="compositionally biased region" description="Gly residues" evidence="1">
    <location>
        <begin position="118"/>
        <end position="129"/>
    </location>
</feature>
<dbReference type="KEGG" id="sgj:IAG43_02235"/>
<organism evidence="2 3">
    <name type="scientific">Streptomyces genisteinicus</name>
    <dbReference type="NCBI Taxonomy" id="2768068"/>
    <lineage>
        <taxon>Bacteria</taxon>
        <taxon>Bacillati</taxon>
        <taxon>Actinomycetota</taxon>
        <taxon>Actinomycetes</taxon>
        <taxon>Kitasatosporales</taxon>
        <taxon>Streptomycetaceae</taxon>
        <taxon>Streptomyces</taxon>
    </lineage>
</organism>
<gene>
    <name evidence="2" type="ORF">IAG43_02235</name>
</gene>
<name>A0A7H0HMU0_9ACTN</name>
<accession>A0A7H0HMU0</accession>
<evidence type="ECO:0000313" key="3">
    <source>
        <dbReference type="Proteomes" id="UP000516230"/>
    </source>
</evidence>